<keyword evidence="4 9" id="KW-0547">Nucleotide-binding</keyword>
<dbReference type="PANTHER" id="PTHR11933:SF5">
    <property type="entry name" value="MITOCHONDRIAL TRNA-SPECIFIC 2-THIOURIDYLASE 1"/>
    <property type="match status" value="1"/>
</dbReference>
<feature type="domain" description="tRNA-specific 2-thiouridylase MnmA-like central" evidence="11">
    <location>
        <begin position="209"/>
        <end position="273"/>
    </location>
</feature>
<evidence type="ECO:0000256" key="9">
    <source>
        <dbReference type="HAMAP-Rule" id="MF_00144"/>
    </source>
</evidence>
<keyword evidence="7" id="KW-1015">Disulfide bond</keyword>
<feature type="binding site" evidence="9">
    <location>
        <begin position="9"/>
        <end position="16"/>
    </location>
    <ligand>
        <name>ATP</name>
        <dbReference type="ChEBI" id="CHEBI:30616"/>
    </ligand>
</feature>
<feature type="binding site" evidence="9">
    <location>
        <position position="35"/>
    </location>
    <ligand>
        <name>ATP</name>
        <dbReference type="ChEBI" id="CHEBI:30616"/>
    </ligand>
</feature>
<dbReference type="InterPro" id="IPR023382">
    <property type="entry name" value="MnmA-like_central_sf"/>
</dbReference>
<dbReference type="AlphaFoldDB" id="A0A511RG64"/>
<evidence type="ECO:0000256" key="3">
    <source>
        <dbReference type="ARBA" id="ARBA00022694"/>
    </source>
</evidence>
<evidence type="ECO:0000256" key="1">
    <source>
        <dbReference type="ARBA" id="ARBA00022555"/>
    </source>
</evidence>
<dbReference type="FunFam" id="3.40.50.620:FF:000115">
    <property type="entry name" value="tRNA-specific 2-thiouridylase MnmA"/>
    <property type="match status" value="1"/>
</dbReference>
<dbReference type="Gene3D" id="3.40.50.620">
    <property type="entry name" value="HUPs"/>
    <property type="match status" value="1"/>
</dbReference>
<comment type="similarity">
    <text evidence="9">Belongs to the MnmA/TRMU family.</text>
</comment>
<feature type="site" description="Interaction with tRNA" evidence="9">
    <location>
        <position position="341"/>
    </location>
</feature>
<keyword evidence="1 9" id="KW-0820">tRNA-binding</keyword>
<dbReference type="GO" id="GO:0005737">
    <property type="term" value="C:cytoplasm"/>
    <property type="evidence" value="ECO:0007669"/>
    <property type="project" value="UniProtKB-SubCell"/>
</dbReference>
<dbReference type="InterPro" id="IPR046884">
    <property type="entry name" value="MnmA-like_central"/>
</dbReference>
<dbReference type="GO" id="GO:0002143">
    <property type="term" value="P:tRNA wobble position uridine thiolation"/>
    <property type="evidence" value="ECO:0007669"/>
    <property type="project" value="TreeGrafter"/>
</dbReference>
<dbReference type="GO" id="GO:0103016">
    <property type="term" value="F:tRNA-uridine 2-sulfurtransferase activity"/>
    <property type="evidence" value="ECO:0007669"/>
    <property type="project" value="UniProtKB-EC"/>
</dbReference>
<gene>
    <name evidence="9 12" type="primary">mnmA</name>
    <name evidence="12" type="ORF">ODE01S_00520</name>
</gene>
<proteinExistence type="inferred from homology"/>
<evidence type="ECO:0000313" key="12">
    <source>
        <dbReference type="EMBL" id="GEM88618.1"/>
    </source>
</evidence>
<accession>A0A511RG64</accession>
<evidence type="ECO:0000259" key="11">
    <source>
        <dbReference type="Pfam" id="PF20259"/>
    </source>
</evidence>
<dbReference type="HAMAP" id="MF_00144">
    <property type="entry name" value="tRNA_thiouridyl_MnmA"/>
    <property type="match status" value="1"/>
</dbReference>
<keyword evidence="6 9" id="KW-0694">RNA-binding</keyword>
<comment type="caution">
    <text evidence="9">Lacks conserved residue(s) required for the propagation of feature annotation.</text>
</comment>
<comment type="subcellular location">
    <subcellularLocation>
        <location evidence="9">Cytoplasm</location>
    </subcellularLocation>
</comment>
<sequence length="369" mass="40321">MKKPRVLVAMSGGVDSSVAAALLVEQGYDVVGAMMKFWSDEELATSCNDESSCCTPTAALEAGWVARQLGIPFELLDYRETFAERIVAPFLAGYAAGRTPNPCVWCNTDVKFDALLEHARAIGAEYVATGHYVRRLEGPAGVELWRGGDAAKDQTYFLWGTPRTALPHLLFPVGHLQKPAVRRLAEARGLITAQKPESQNICFVRGSLRDFLKGHIPGEPGPLVDLESGEVIGEHAGARFYTVGQRKGLGLWKSHLERYVVEVRPETNEVVVGPRAAVEWWGLEAAGLNLLLDPDDLPERVEAMVRYRTRPVGARVLELEPGAGRFRLRFERPQFAVTSGQSVALYAGDRLLGGGFIERAVDNALARAG</sequence>
<feature type="region of interest" description="Interaction with tRNA" evidence="9">
    <location>
        <begin position="152"/>
        <end position="154"/>
    </location>
</feature>
<dbReference type="Gene3D" id="2.40.30.10">
    <property type="entry name" value="Translation factors"/>
    <property type="match status" value="1"/>
</dbReference>
<dbReference type="InterPro" id="IPR004506">
    <property type="entry name" value="MnmA-like"/>
</dbReference>
<comment type="function">
    <text evidence="9">Catalyzes the 2-thiolation of uridine at the wobble position (U34) of tRNA, leading to the formation of s(2)U34.</text>
</comment>
<evidence type="ECO:0000256" key="4">
    <source>
        <dbReference type="ARBA" id="ARBA00022741"/>
    </source>
</evidence>
<dbReference type="Pfam" id="PF20258">
    <property type="entry name" value="tRNA_Me_trans_C"/>
    <property type="match status" value="1"/>
</dbReference>
<evidence type="ECO:0000256" key="5">
    <source>
        <dbReference type="ARBA" id="ARBA00022840"/>
    </source>
</evidence>
<dbReference type="RefSeq" id="WP_147144758.1">
    <property type="nucleotide sequence ID" value="NZ_BJXN01000001.1"/>
</dbReference>
<dbReference type="OrthoDB" id="9800696at2"/>
<dbReference type="NCBIfam" id="TIGR00420">
    <property type="entry name" value="trmU"/>
    <property type="match status" value="1"/>
</dbReference>
<name>A0A511RG64_9DEIN</name>
<evidence type="ECO:0000256" key="2">
    <source>
        <dbReference type="ARBA" id="ARBA00022679"/>
    </source>
</evidence>
<feature type="domain" description="tRNA-specific 2-thiouridylase MnmA-like C-terminal" evidence="10">
    <location>
        <begin position="287"/>
        <end position="357"/>
    </location>
</feature>
<dbReference type="Pfam" id="PF03054">
    <property type="entry name" value="tRNA_Me_trans"/>
    <property type="match status" value="1"/>
</dbReference>
<comment type="caution">
    <text evidence="12">The sequence shown here is derived from an EMBL/GenBank/DDBJ whole genome shotgun (WGS) entry which is preliminary data.</text>
</comment>
<feature type="active site" description="Nucleophile" evidence="9">
    <location>
        <position position="106"/>
    </location>
</feature>
<dbReference type="Gene3D" id="2.30.30.280">
    <property type="entry name" value="Adenine nucleotide alpha hydrolases-like domains"/>
    <property type="match status" value="1"/>
</dbReference>
<feature type="binding site" evidence="9">
    <location>
        <position position="130"/>
    </location>
    <ligand>
        <name>ATP</name>
        <dbReference type="ChEBI" id="CHEBI:30616"/>
    </ligand>
</feature>
<dbReference type="Proteomes" id="UP000321827">
    <property type="component" value="Unassembled WGS sequence"/>
</dbReference>
<evidence type="ECO:0000256" key="8">
    <source>
        <dbReference type="ARBA" id="ARBA00051542"/>
    </source>
</evidence>
<evidence type="ECO:0000256" key="7">
    <source>
        <dbReference type="ARBA" id="ARBA00023157"/>
    </source>
</evidence>
<dbReference type="InterPro" id="IPR046885">
    <property type="entry name" value="MnmA-like_C"/>
</dbReference>
<reference evidence="12 13" key="1">
    <citation type="submission" date="2019-07" db="EMBL/GenBank/DDBJ databases">
        <title>Whole genome shotgun sequence of Oceanithermus desulfurans NBRC 100063.</title>
        <authorList>
            <person name="Hosoyama A."/>
            <person name="Uohara A."/>
            <person name="Ohji S."/>
            <person name="Ichikawa N."/>
        </authorList>
    </citation>
    <scope>NUCLEOTIDE SEQUENCE [LARGE SCALE GENOMIC DNA]</scope>
    <source>
        <strain evidence="12 13">NBRC 100063</strain>
    </source>
</reference>
<keyword evidence="3 9" id="KW-0819">tRNA processing</keyword>
<keyword evidence="9" id="KW-0963">Cytoplasm</keyword>
<dbReference type="EMBL" id="BJXN01000001">
    <property type="protein sequence ID" value="GEM88618.1"/>
    <property type="molecule type" value="Genomic_DNA"/>
</dbReference>
<dbReference type="InterPro" id="IPR014729">
    <property type="entry name" value="Rossmann-like_a/b/a_fold"/>
</dbReference>
<dbReference type="GO" id="GO:0005524">
    <property type="term" value="F:ATP binding"/>
    <property type="evidence" value="ECO:0007669"/>
    <property type="project" value="UniProtKB-KW"/>
</dbReference>
<dbReference type="Pfam" id="PF20259">
    <property type="entry name" value="tRNA_Me_trans_M"/>
    <property type="match status" value="1"/>
</dbReference>
<comment type="catalytic activity">
    <reaction evidence="8 9">
        <text>S-sulfanyl-L-cysteinyl-[protein] + uridine(34) in tRNA + AH2 + ATP = 2-thiouridine(34) in tRNA + L-cysteinyl-[protein] + A + AMP + diphosphate + H(+)</text>
        <dbReference type="Rhea" id="RHEA:47032"/>
        <dbReference type="Rhea" id="RHEA-COMP:10131"/>
        <dbReference type="Rhea" id="RHEA-COMP:11726"/>
        <dbReference type="Rhea" id="RHEA-COMP:11727"/>
        <dbReference type="Rhea" id="RHEA-COMP:11728"/>
        <dbReference type="ChEBI" id="CHEBI:13193"/>
        <dbReference type="ChEBI" id="CHEBI:15378"/>
        <dbReference type="ChEBI" id="CHEBI:17499"/>
        <dbReference type="ChEBI" id="CHEBI:29950"/>
        <dbReference type="ChEBI" id="CHEBI:30616"/>
        <dbReference type="ChEBI" id="CHEBI:33019"/>
        <dbReference type="ChEBI" id="CHEBI:61963"/>
        <dbReference type="ChEBI" id="CHEBI:65315"/>
        <dbReference type="ChEBI" id="CHEBI:87170"/>
        <dbReference type="ChEBI" id="CHEBI:456215"/>
        <dbReference type="EC" id="2.8.1.13"/>
    </reaction>
</comment>
<evidence type="ECO:0000313" key="13">
    <source>
        <dbReference type="Proteomes" id="UP000321827"/>
    </source>
</evidence>
<evidence type="ECO:0000259" key="10">
    <source>
        <dbReference type="Pfam" id="PF20258"/>
    </source>
</evidence>
<dbReference type="GO" id="GO:0000049">
    <property type="term" value="F:tRNA binding"/>
    <property type="evidence" value="ECO:0007669"/>
    <property type="project" value="UniProtKB-KW"/>
</dbReference>
<dbReference type="PANTHER" id="PTHR11933">
    <property type="entry name" value="TRNA 5-METHYLAMINOMETHYL-2-THIOURIDYLATE -METHYLTRANSFERASE"/>
    <property type="match status" value="1"/>
</dbReference>
<organism evidence="12 13">
    <name type="scientific">Oceanithermus desulfurans NBRC 100063</name>
    <dbReference type="NCBI Taxonomy" id="1227550"/>
    <lineage>
        <taxon>Bacteria</taxon>
        <taxon>Thermotogati</taxon>
        <taxon>Deinococcota</taxon>
        <taxon>Deinococci</taxon>
        <taxon>Thermales</taxon>
        <taxon>Thermaceae</taxon>
        <taxon>Oceanithermus</taxon>
    </lineage>
</organism>
<feature type="active site" description="Cysteine persulfide intermediate" evidence="9">
    <location>
        <position position="202"/>
    </location>
</feature>
<evidence type="ECO:0000256" key="6">
    <source>
        <dbReference type="ARBA" id="ARBA00022884"/>
    </source>
</evidence>
<keyword evidence="2 9" id="KW-0808">Transferase</keyword>
<dbReference type="EC" id="2.8.1.13" evidence="9"/>
<feature type="region of interest" description="Interaction with tRNA" evidence="9">
    <location>
        <begin position="306"/>
        <end position="307"/>
    </location>
</feature>
<dbReference type="CDD" id="cd01998">
    <property type="entry name" value="MnmA_TRMU-like"/>
    <property type="match status" value="1"/>
</dbReference>
<feature type="site" description="Interaction with tRNA" evidence="9">
    <location>
        <position position="131"/>
    </location>
</feature>
<protein>
    <recommendedName>
        <fullName evidence="9">tRNA-specific 2-thiouridylase MnmA</fullName>
        <ecNumber evidence="9">2.8.1.13</ecNumber>
    </recommendedName>
</protein>
<keyword evidence="5 9" id="KW-0067">ATP-binding</keyword>
<dbReference type="SUPFAM" id="SSF52402">
    <property type="entry name" value="Adenine nucleotide alpha hydrolases-like"/>
    <property type="match status" value="1"/>
</dbReference>
<dbReference type="NCBIfam" id="NF001138">
    <property type="entry name" value="PRK00143.1"/>
    <property type="match status" value="1"/>
</dbReference>